<comment type="caution">
    <text evidence="2">The sequence shown here is derived from an EMBL/GenBank/DDBJ whole genome shotgun (WGS) entry which is preliminary data.</text>
</comment>
<accession>A0ABT9XGK9</accession>
<dbReference type="EMBL" id="JAUSTP010000007">
    <property type="protein sequence ID" value="MDQ0189432.1"/>
    <property type="molecule type" value="Genomic_DNA"/>
</dbReference>
<proteinExistence type="predicted"/>
<dbReference type="RefSeq" id="WP_274457091.1">
    <property type="nucleotide sequence ID" value="NZ_CP067097.1"/>
</dbReference>
<dbReference type="Proteomes" id="UP001232973">
    <property type="component" value="Unassembled WGS sequence"/>
</dbReference>
<name>A0ABT9XGK9_9BACL</name>
<evidence type="ECO:0000313" key="3">
    <source>
        <dbReference type="Proteomes" id="UP001232973"/>
    </source>
</evidence>
<protein>
    <recommendedName>
        <fullName evidence="1">YkoP-like domain-containing protein</fullName>
    </recommendedName>
</protein>
<evidence type="ECO:0000313" key="2">
    <source>
        <dbReference type="EMBL" id="MDQ0189432.1"/>
    </source>
</evidence>
<gene>
    <name evidence="2" type="ORF">J2S03_001264</name>
</gene>
<feature type="domain" description="YkoP-like" evidence="1">
    <location>
        <begin position="35"/>
        <end position="211"/>
    </location>
</feature>
<sequence>MPLRDGANHGANLDVPARTQWNPRDLFNAYPLWRRGLIFCWQPVEALFTRLYHVTDVNDMFRISPAVWHHGERLNKDGITVLYDGAPVLDLHFQNLTLLQLSNAKDNRALIRGLRDAKRGLTDVAALLRDDERYRDVRALTAFTLIHRGIDLLGFHVEPLPDTSEKRRLQAYMRFLMGMYHPEGFRRLREGRQSLEVKLVWMSREELMAAYGTNNPALR</sequence>
<evidence type="ECO:0000259" key="1">
    <source>
        <dbReference type="Pfam" id="PF22790"/>
    </source>
</evidence>
<reference evidence="2 3" key="1">
    <citation type="submission" date="2023-07" db="EMBL/GenBank/DDBJ databases">
        <title>Genomic Encyclopedia of Type Strains, Phase IV (KMG-IV): sequencing the most valuable type-strain genomes for metagenomic binning, comparative biology and taxonomic classification.</title>
        <authorList>
            <person name="Goeker M."/>
        </authorList>
    </citation>
    <scope>NUCLEOTIDE SEQUENCE [LARGE SCALE GENOMIC DNA]</scope>
    <source>
        <strain evidence="2 3">DSM 4006</strain>
    </source>
</reference>
<keyword evidence="3" id="KW-1185">Reference proteome</keyword>
<organism evidence="2 3">
    <name type="scientific">Alicyclobacillus cycloheptanicus</name>
    <dbReference type="NCBI Taxonomy" id="1457"/>
    <lineage>
        <taxon>Bacteria</taxon>
        <taxon>Bacillati</taxon>
        <taxon>Bacillota</taxon>
        <taxon>Bacilli</taxon>
        <taxon>Bacillales</taxon>
        <taxon>Alicyclobacillaceae</taxon>
        <taxon>Alicyclobacillus</taxon>
    </lineage>
</organism>
<dbReference type="InterPro" id="IPR054467">
    <property type="entry name" value="YkoP-like_dom"/>
</dbReference>
<dbReference type="Pfam" id="PF22790">
    <property type="entry name" value="YkoP"/>
    <property type="match status" value="1"/>
</dbReference>